<keyword evidence="4" id="KW-1185">Reference proteome</keyword>
<dbReference type="PANTHER" id="PTHR46246">
    <property type="entry name" value="GUANOSINE-3',5'-BIS(DIPHOSPHATE) 3'-PYROPHOSPHOHYDROLASE MESH1"/>
    <property type="match status" value="1"/>
</dbReference>
<dbReference type="RefSeq" id="WP_123803057.1">
    <property type="nucleotide sequence ID" value="NZ_RMVG01000028.1"/>
</dbReference>
<protein>
    <submittedName>
        <fullName evidence="3">HD domain-containing protein</fullName>
    </submittedName>
</protein>
<gene>
    <name evidence="3" type="ORF">BBB56_22050</name>
</gene>
<evidence type="ECO:0000313" key="3">
    <source>
        <dbReference type="EMBL" id="RPD93460.1"/>
    </source>
</evidence>
<dbReference type="SUPFAM" id="SSF109604">
    <property type="entry name" value="HD-domain/PDEase-like"/>
    <property type="match status" value="1"/>
</dbReference>
<feature type="region of interest" description="Disordered" evidence="1">
    <location>
        <begin position="201"/>
        <end position="220"/>
    </location>
</feature>
<sequence>MKLSERAKLFATLHHENAGQKRKFTGEPYIVHPAAVVALLESINPTEEMRAAAWLHDIVEDTDVTLREIELRFGSLVGQYVEMLTDVRTRRTGGERIDRKNGNLLHSAQASAEAKSIKLCDLIDNACSVVELDPAFACNYLLEMKRLLTVLNAGHPLLYARAQAVCEDGLALLHRQQGSDEWFKTLWEYYEQHTPLSSVARLSGTEQPGSLRKPVPSELK</sequence>
<name>A0A3N4NMZ5_9GAMM</name>
<dbReference type="InterPro" id="IPR052194">
    <property type="entry name" value="MESH1"/>
</dbReference>
<dbReference type="Gene3D" id="1.10.3210.10">
    <property type="entry name" value="Hypothetical protein af1432"/>
    <property type="match status" value="1"/>
</dbReference>
<dbReference type="PANTHER" id="PTHR46246:SF1">
    <property type="entry name" value="GUANOSINE-3',5'-BIS(DIPHOSPHATE) 3'-PYROPHOSPHOHYDROLASE MESH1"/>
    <property type="match status" value="1"/>
</dbReference>
<dbReference type="OrthoDB" id="9802385at2"/>
<accession>A0A3N4NMZ5</accession>
<reference evidence="3 4" key="1">
    <citation type="submission" date="2018-11" db="EMBL/GenBank/DDBJ databases">
        <title>Whole genome sequencing of Pantoea sp. RIT388.</title>
        <authorList>
            <person name="Gan H.M."/>
            <person name="Hudson A.O."/>
        </authorList>
    </citation>
    <scope>NUCLEOTIDE SEQUENCE [LARGE SCALE GENOMIC DNA]</scope>
    <source>
        <strain evidence="3 4">RIT388</strain>
    </source>
</reference>
<evidence type="ECO:0000259" key="2">
    <source>
        <dbReference type="SMART" id="SM00471"/>
    </source>
</evidence>
<evidence type="ECO:0000313" key="4">
    <source>
        <dbReference type="Proteomes" id="UP000281332"/>
    </source>
</evidence>
<dbReference type="InterPro" id="IPR003607">
    <property type="entry name" value="HD/PDEase_dom"/>
</dbReference>
<comment type="caution">
    <text evidence="3">The sequence shown here is derived from an EMBL/GenBank/DDBJ whole genome shotgun (WGS) entry which is preliminary data.</text>
</comment>
<feature type="domain" description="HD/PDEase" evidence="2">
    <location>
        <begin position="25"/>
        <end position="135"/>
    </location>
</feature>
<dbReference type="AlphaFoldDB" id="A0A3N4NMZ5"/>
<proteinExistence type="predicted"/>
<dbReference type="GO" id="GO:0008893">
    <property type="term" value="F:guanosine-3',5'-bis(diphosphate) 3'-diphosphatase activity"/>
    <property type="evidence" value="ECO:0007669"/>
    <property type="project" value="TreeGrafter"/>
</dbReference>
<organism evidence="3 4">
    <name type="scientific">Candidatus Pantoea deserta</name>
    <dbReference type="NCBI Taxonomy" id="1869313"/>
    <lineage>
        <taxon>Bacteria</taxon>
        <taxon>Pseudomonadati</taxon>
        <taxon>Pseudomonadota</taxon>
        <taxon>Gammaproteobacteria</taxon>
        <taxon>Enterobacterales</taxon>
        <taxon>Erwiniaceae</taxon>
        <taxon>Pantoea</taxon>
    </lineage>
</organism>
<dbReference type="SMART" id="SM00471">
    <property type="entry name" value="HDc"/>
    <property type="match status" value="1"/>
</dbReference>
<evidence type="ECO:0000256" key="1">
    <source>
        <dbReference type="SAM" id="MobiDB-lite"/>
    </source>
</evidence>
<dbReference type="Proteomes" id="UP000281332">
    <property type="component" value="Unassembled WGS sequence"/>
</dbReference>
<dbReference type="EMBL" id="RMVG01000028">
    <property type="protein sequence ID" value="RPD93460.1"/>
    <property type="molecule type" value="Genomic_DNA"/>
</dbReference>
<dbReference type="Pfam" id="PF13328">
    <property type="entry name" value="HD_4"/>
    <property type="match status" value="1"/>
</dbReference>